<keyword evidence="2" id="KW-1185">Reference proteome</keyword>
<protein>
    <submittedName>
        <fullName evidence="1">Indole-3-acetic acid-induced protein arg7</fullName>
    </submittedName>
</protein>
<evidence type="ECO:0000313" key="2">
    <source>
        <dbReference type="Proteomes" id="UP000653305"/>
    </source>
</evidence>
<accession>A0A830CJK9</accession>
<comment type="caution">
    <text evidence="1">The sequence shown here is derived from an EMBL/GenBank/DDBJ whole genome shotgun (WGS) entry which is preliminary data.</text>
</comment>
<reference evidence="1" key="1">
    <citation type="submission" date="2020-07" db="EMBL/GenBank/DDBJ databases">
        <title>Ethylene signaling mediates host invasion by parasitic plants.</title>
        <authorList>
            <person name="Yoshida S."/>
        </authorList>
    </citation>
    <scope>NUCLEOTIDE SEQUENCE</scope>
    <source>
        <strain evidence="1">Okayama</strain>
    </source>
</reference>
<proteinExistence type="predicted"/>
<evidence type="ECO:0000313" key="1">
    <source>
        <dbReference type="EMBL" id="GFP95285.1"/>
    </source>
</evidence>
<organism evidence="1 2">
    <name type="scientific">Phtheirospermum japonicum</name>
    <dbReference type="NCBI Taxonomy" id="374723"/>
    <lineage>
        <taxon>Eukaryota</taxon>
        <taxon>Viridiplantae</taxon>
        <taxon>Streptophyta</taxon>
        <taxon>Embryophyta</taxon>
        <taxon>Tracheophyta</taxon>
        <taxon>Spermatophyta</taxon>
        <taxon>Magnoliopsida</taxon>
        <taxon>eudicotyledons</taxon>
        <taxon>Gunneridae</taxon>
        <taxon>Pentapetalae</taxon>
        <taxon>asterids</taxon>
        <taxon>lamiids</taxon>
        <taxon>Lamiales</taxon>
        <taxon>Orobanchaceae</taxon>
        <taxon>Orobanchaceae incertae sedis</taxon>
        <taxon>Phtheirospermum</taxon>
    </lineage>
</organism>
<dbReference type="Proteomes" id="UP000653305">
    <property type="component" value="Unassembled WGS sequence"/>
</dbReference>
<sequence length="55" mass="6472">MLELRQETWVCERRWVAVGCPKRAFCGLRWRKSKQIYCPNLNPQHAPISELAPTC</sequence>
<dbReference type="EMBL" id="BMAC01000379">
    <property type="protein sequence ID" value="GFP95285.1"/>
    <property type="molecule type" value="Genomic_DNA"/>
</dbReference>
<gene>
    <name evidence="1" type="ORF">PHJA_001672800</name>
</gene>
<name>A0A830CJK9_9LAMI</name>
<dbReference type="AlphaFoldDB" id="A0A830CJK9"/>